<dbReference type="EMBL" id="OBQI01000004">
    <property type="protein sequence ID" value="SOC50156.1"/>
    <property type="molecule type" value="Genomic_DNA"/>
</dbReference>
<protein>
    <recommendedName>
        <fullName evidence="2">Resolvase/invertase-type recombinase catalytic domain-containing protein</fullName>
    </recommendedName>
</protein>
<feature type="domain" description="Resolvase/invertase-type recombinase catalytic" evidence="2">
    <location>
        <begin position="151"/>
        <end position="224"/>
    </location>
</feature>
<feature type="region of interest" description="Disordered" evidence="1">
    <location>
        <begin position="1110"/>
        <end position="1137"/>
    </location>
</feature>
<dbReference type="SUPFAM" id="SSF53041">
    <property type="entry name" value="Resolvase-like"/>
    <property type="match status" value="1"/>
</dbReference>
<dbReference type="AlphaFoldDB" id="A0A285VAS6"/>
<organism evidence="3 4">
    <name type="scientific">Blastococcus aggregatus</name>
    <dbReference type="NCBI Taxonomy" id="38502"/>
    <lineage>
        <taxon>Bacteria</taxon>
        <taxon>Bacillati</taxon>
        <taxon>Actinomycetota</taxon>
        <taxon>Actinomycetes</taxon>
        <taxon>Geodermatophilales</taxon>
        <taxon>Geodermatophilaceae</taxon>
        <taxon>Blastococcus</taxon>
    </lineage>
</organism>
<dbReference type="GO" id="GO:0000150">
    <property type="term" value="F:DNA strand exchange activity"/>
    <property type="evidence" value="ECO:0007669"/>
    <property type="project" value="InterPro"/>
</dbReference>
<dbReference type="GO" id="GO:0003677">
    <property type="term" value="F:DNA binding"/>
    <property type="evidence" value="ECO:0007669"/>
    <property type="project" value="InterPro"/>
</dbReference>
<dbReference type="InterPro" id="IPR006119">
    <property type="entry name" value="Resolv_N"/>
</dbReference>
<keyword evidence="4" id="KW-1185">Reference proteome</keyword>
<dbReference type="SUPFAM" id="SSF46955">
    <property type="entry name" value="Putative DNA-binding domain"/>
    <property type="match status" value="1"/>
</dbReference>
<dbReference type="InterPro" id="IPR009061">
    <property type="entry name" value="DNA-bd_dom_put_sf"/>
</dbReference>
<accession>A0A285VAS6</accession>
<sequence length="1238" mass="136024">MTLSAVPPLLPALLAGTLPDGPCDAIELRVSAQNPKELKANVNAASTKLRSHPAIAHLQTLDVEALLLDKSAAGERLRRSVGLIEIRRANAHRYALNPGQLMGWALPLREHAAVILMLFDSAADPTVDNPDEPLPGNAVSSVLAEVCLMDEIHRLYVAEWDRWVRSPHFGAAVRAAAQLGGVDIYEGTERIDITTTEGTMVAGMKDGTASGERNGIRKRTTRGVLTKILGVSGRIEWPYAEVLLFPAYELAYKRQRGDDGKTHRTRYLQSATGQHAGGWQAWAHAVAEGGTFLAAGKHLAAHKVPVRGTRHVNPDGTAKTYDQLTEQQLERASRTLAEHVRLLRAREYMVDKGVPFAIRRDQDFEGFAVDHDDRRPGRFGSIQRVVDLPEHCIDLTDDQWDAWERRIHDRTPRDTRTDGPRAPFADVRQQWFVTATGERREAGDPDWTHNLRIVANGDSYEVFRRPREEAHNDRAELRGWNSREGEHLFSVRRWDLDTGYARAGIAQAAAHIGAFEPVVIDLRPLPDPAEQERRRTERLAELEHLIVVATDAVDDAEVVHERATERGRGIEQATASLVAARTDLKVLTEEQEALVLSPAPTETAVPIRTVSVDISEPALLFGILDGAAGHRMPRAVSDVLHRLSRARIDVRPDPVLPRMLRITDSLDWPAEDGTVVPLRISFPVENRKRDLDEAARENARRETAAALILRDGYTVDAVAEQLGWTRAETVTRVRAWLKDHHPVNVPSRGGRSAIVDCPLRETKRAVWNAVTGDTTGDDEQFEQIVAPHYLAPVSHANSWVGRDVTLDRQVLAVLSTLLGQGVDLTDGLPAGDIAARVGCTIQQVMYLCDGPNEKYRGVLERIKGPGQRVRPRHCHAGHWLLHVLPTVETAPWSGLVCTTCRATPDGTDLPPGYFELWNGPAGQHHDLGKTPGTVLTEAPPPVAPGARPRPMLTIGEAAAYLQVSTSALRQWSDDGLVACEQRPRRYDQRVLDSADVRALAARWQATYGQRTTDDGRLSLPQATERLGVPEHYLRAFLLDTGKLAAARGGVRGNTLLFQVADVDAVPQEWRDRHAADLIGIGAAAERFGMTVPQLRAAAIAGRIPSLVTDGGTRRFRRTDLPAHPRPVPLRSAEPNPDTTYRRLTVAMPRTSDHGTGGVSTPVCKPSTCGTPSDTALPTQSAQRVREHLQASLANSRISGLGKVHADHGNRHAMARTQRQAIESGHPDDHLHGPVGLMG</sequence>
<name>A0A285VAS6_9ACTN</name>
<dbReference type="Pfam" id="PF00239">
    <property type="entry name" value="Resolvase"/>
    <property type="match status" value="1"/>
</dbReference>
<dbReference type="InterPro" id="IPR036162">
    <property type="entry name" value="Resolvase-like_N_sf"/>
</dbReference>
<evidence type="ECO:0000313" key="3">
    <source>
        <dbReference type="EMBL" id="SOC50156.1"/>
    </source>
</evidence>
<dbReference type="Gene3D" id="3.40.50.1390">
    <property type="entry name" value="Resolvase, N-terminal catalytic domain"/>
    <property type="match status" value="1"/>
</dbReference>
<dbReference type="Proteomes" id="UP000219435">
    <property type="component" value="Unassembled WGS sequence"/>
</dbReference>
<proteinExistence type="predicted"/>
<reference evidence="4" key="1">
    <citation type="submission" date="2017-08" db="EMBL/GenBank/DDBJ databases">
        <authorList>
            <person name="Varghese N."/>
            <person name="Submissions S."/>
        </authorList>
    </citation>
    <scope>NUCLEOTIDE SEQUENCE [LARGE SCALE GENOMIC DNA]</scope>
    <source>
        <strain evidence="4">DSM 4725</strain>
    </source>
</reference>
<evidence type="ECO:0000313" key="4">
    <source>
        <dbReference type="Proteomes" id="UP000219435"/>
    </source>
</evidence>
<gene>
    <name evidence="3" type="ORF">SAMN05660748_2896</name>
</gene>
<evidence type="ECO:0000259" key="2">
    <source>
        <dbReference type="Pfam" id="PF00239"/>
    </source>
</evidence>
<evidence type="ECO:0000256" key="1">
    <source>
        <dbReference type="SAM" id="MobiDB-lite"/>
    </source>
</evidence>